<gene>
    <name evidence="1" type="ORF">FDQ92_04655</name>
</gene>
<dbReference type="RefSeq" id="WP_137423498.1">
    <property type="nucleotide sequence ID" value="NZ_CP040098.1"/>
</dbReference>
<evidence type="ECO:0000313" key="1">
    <source>
        <dbReference type="EMBL" id="QCQ21527.1"/>
    </source>
</evidence>
<organism evidence="1 2">
    <name type="scientific">Desulfoglaeba alkanexedens ALDC</name>
    <dbReference type="NCBI Taxonomy" id="980445"/>
    <lineage>
        <taxon>Bacteria</taxon>
        <taxon>Pseudomonadati</taxon>
        <taxon>Thermodesulfobacteriota</taxon>
        <taxon>Syntrophobacteria</taxon>
        <taxon>Syntrophobacterales</taxon>
        <taxon>Syntrophobacteraceae</taxon>
        <taxon>Desulfoglaeba</taxon>
    </lineage>
</organism>
<dbReference type="GO" id="GO:0016740">
    <property type="term" value="F:transferase activity"/>
    <property type="evidence" value="ECO:0007669"/>
    <property type="project" value="UniProtKB-KW"/>
</dbReference>
<evidence type="ECO:0000313" key="2">
    <source>
        <dbReference type="Proteomes" id="UP000298602"/>
    </source>
</evidence>
<name>A0A4P8L103_9BACT</name>
<reference evidence="1 2" key="1">
    <citation type="submission" date="2019-05" db="EMBL/GenBank/DDBJ databases">
        <title>The Complete Genome Sequence of the n-alkane-degrading Desulfoglaeba alkanexedens ALDC reveals multiple alkylsuccinate synthase gene clusters.</title>
        <authorList>
            <person name="Callaghan A.V."/>
            <person name="Davidova I.A."/>
            <person name="Duncan K.E."/>
            <person name="Morris B."/>
            <person name="McInerney M.J."/>
        </authorList>
    </citation>
    <scope>NUCLEOTIDE SEQUENCE [LARGE SCALE GENOMIC DNA]</scope>
    <source>
        <strain evidence="1 2">ALDC</strain>
    </source>
</reference>
<proteinExistence type="predicted"/>
<dbReference type="OrthoDB" id="5441734at2"/>
<dbReference type="SUPFAM" id="SSF51161">
    <property type="entry name" value="Trimeric LpxA-like enzymes"/>
    <property type="match status" value="1"/>
</dbReference>
<keyword evidence="1" id="KW-0808">Transferase</keyword>
<dbReference type="Pfam" id="PF18776">
    <property type="entry name" value="Hexapep_loop"/>
    <property type="match status" value="1"/>
</dbReference>
<protein>
    <submittedName>
        <fullName evidence="1">Transferase</fullName>
    </submittedName>
</protein>
<dbReference type="InterPro" id="IPR040730">
    <property type="entry name" value="Hexapep_loop"/>
</dbReference>
<reference evidence="1 2" key="2">
    <citation type="submission" date="2019-05" db="EMBL/GenBank/DDBJ databases">
        <authorList>
            <person name="Suflita J.M."/>
            <person name="Marks C.R."/>
        </authorList>
    </citation>
    <scope>NUCLEOTIDE SEQUENCE [LARGE SCALE GENOMIC DNA]</scope>
    <source>
        <strain evidence="1 2">ALDC</strain>
    </source>
</reference>
<dbReference type="Gene3D" id="2.160.10.10">
    <property type="entry name" value="Hexapeptide repeat proteins"/>
    <property type="match status" value="2"/>
</dbReference>
<dbReference type="EMBL" id="CP040098">
    <property type="protein sequence ID" value="QCQ21527.1"/>
    <property type="molecule type" value="Genomic_DNA"/>
</dbReference>
<dbReference type="Proteomes" id="UP000298602">
    <property type="component" value="Chromosome"/>
</dbReference>
<dbReference type="InterPro" id="IPR011004">
    <property type="entry name" value="Trimer_LpxA-like_sf"/>
</dbReference>
<accession>A0A4P8L103</accession>
<dbReference type="KEGG" id="dax:FDQ92_04655"/>
<dbReference type="AlphaFoldDB" id="A0A4P8L103"/>
<sequence>MKRIEQLIDRIIDRVNINLREPAFDVGPYVRGLIPVEQFERFYAFYGLSPHHPLHFHFRGSSLAGSYFLGKCIVEHSVLYKSDIRGDELKMRGDVLCHKGLQVPLHDDEVIRIKDGFLVKTLVHNYSHDPENPEEFLIQNTVSLHYANIHGAPVEGSFLGPFATVDLTTVHDCVIGPFAYVQVGELAHREVEPGTIWIRSDGDFDFRYRFPDTVLKRYVNALSGRNPEGVLMDFVEARKEDFQEVFDGAVRRPPRIDVPPGAALSRYAVVRGDTEIAENVLVAQRAYLEDAYLGKGANAQENCYIIRSRLQGWNVTAHGGKIIHAVLGPKVFVGFNAFLRASEDCPLKIGEGSIVMPHTVVDLEEPVDIPPGRLVWGYVSRRADLEHQSLALEDLSRVEGLMEKGAMRFEGNGARFVEAFRHRIEHILEANGAYFDGTNNVGHAQKGQNISFNIMQPYPEGEMQGLYPTIDIRP</sequence>
<keyword evidence="2" id="KW-1185">Reference proteome</keyword>